<dbReference type="EMBL" id="JAADJS010000003">
    <property type="protein sequence ID" value="NGX88477.1"/>
    <property type="molecule type" value="Genomic_DNA"/>
</dbReference>
<evidence type="ECO:0000313" key="3">
    <source>
        <dbReference type="Proteomes" id="UP000476696"/>
    </source>
</evidence>
<name>A0A6M2B8C6_9GAMM</name>
<dbReference type="Proteomes" id="UP000476696">
    <property type="component" value="Unassembled WGS sequence"/>
</dbReference>
<dbReference type="InterPro" id="IPR009078">
    <property type="entry name" value="Ferritin-like_SF"/>
</dbReference>
<organism evidence="2 3">
    <name type="scientific">Rahnella contaminans</name>
    <dbReference type="NCBI Taxonomy" id="2703882"/>
    <lineage>
        <taxon>Bacteria</taxon>
        <taxon>Pseudomonadati</taxon>
        <taxon>Pseudomonadota</taxon>
        <taxon>Gammaproteobacteria</taxon>
        <taxon>Enterobacterales</taxon>
        <taxon>Yersiniaceae</taxon>
        <taxon>Rahnella</taxon>
    </lineage>
</organism>
<gene>
    <name evidence="2" type="ORF">GW579_15470</name>
</gene>
<dbReference type="InterPro" id="IPR012347">
    <property type="entry name" value="Ferritin-like"/>
</dbReference>
<dbReference type="InterPro" id="IPR010287">
    <property type="entry name" value="DUF892_YciF-like"/>
</dbReference>
<dbReference type="AlphaFoldDB" id="A0A6M2B8C6"/>
<sequence>MSKSKAQENYIDWVRDAHAMEKQAETMLTKMADRLEHYPLLQRRIQEHIVETQGQQKLVQDVLDRLDTSHSVIKDVAAKATAMGQSLSGMFVSDEVVKGGISGYVFEHFEIACYSALIVAAEAVGDLQGAQTFMTIKVQEEQMAKWLEENLPEVTQRYLALLENPDVDASR</sequence>
<reference evidence="2 3" key="1">
    <citation type="submission" date="2020-01" db="EMBL/GenBank/DDBJ databases">
        <authorList>
            <person name="Lee S.D."/>
        </authorList>
    </citation>
    <scope>NUCLEOTIDE SEQUENCE [LARGE SCALE GENOMIC DNA]</scope>
    <source>
        <strain evidence="2 3">Lac-M11</strain>
    </source>
</reference>
<dbReference type="Gene3D" id="1.20.1260.10">
    <property type="match status" value="1"/>
</dbReference>
<proteinExistence type="predicted"/>
<comment type="caution">
    <text evidence="2">The sequence shown here is derived from an EMBL/GenBank/DDBJ whole genome shotgun (WGS) entry which is preliminary data.</text>
</comment>
<accession>A0A6M2B8C6</accession>
<evidence type="ECO:0000313" key="2">
    <source>
        <dbReference type="EMBL" id="NGX88477.1"/>
    </source>
</evidence>
<feature type="domain" description="ACB" evidence="1">
    <location>
        <begin position="1"/>
        <end position="23"/>
    </location>
</feature>
<dbReference type="Pfam" id="PF05974">
    <property type="entry name" value="DUF892"/>
    <property type="match status" value="1"/>
</dbReference>
<dbReference type="RefSeq" id="WP_165059920.1">
    <property type="nucleotide sequence ID" value="NZ_JAADJS010000003.1"/>
</dbReference>
<keyword evidence="3" id="KW-1185">Reference proteome</keyword>
<reference evidence="2 3" key="2">
    <citation type="submission" date="2020-03" db="EMBL/GenBank/DDBJ databases">
        <title>Rahnella aceri sp. nov., isoated from traditional Jeju Makgeolli.</title>
        <authorList>
            <person name="Kim I.S."/>
            <person name="Jeon D."/>
        </authorList>
    </citation>
    <scope>NUCLEOTIDE SEQUENCE [LARGE SCALE GENOMIC DNA]</scope>
    <source>
        <strain evidence="2 3">Lac-M11</strain>
    </source>
</reference>
<dbReference type="PROSITE" id="PS51228">
    <property type="entry name" value="ACB_2"/>
    <property type="match status" value="1"/>
</dbReference>
<evidence type="ECO:0000259" key="1">
    <source>
        <dbReference type="PROSITE" id="PS51228"/>
    </source>
</evidence>
<protein>
    <submittedName>
        <fullName evidence="2">Ferritin-like domain-containing protein</fullName>
    </submittedName>
</protein>
<dbReference type="InterPro" id="IPR000582">
    <property type="entry name" value="Acyl-CoA-binding_protein"/>
</dbReference>
<dbReference type="SUPFAM" id="SSF47240">
    <property type="entry name" value="Ferritin-like"/>
    <property type="match status" value="1"/>
</dbReference>
<dbReference type="GO" id="GO:0000062">
    <property type="term" value="F:fatty-acyl-CoA binding"/>
    <property type="evidence" value="ECO:0007669"/>
    <property type="project" value="InterPro"/>
</dbReference>